<evidence type="ECO:0000256" key="3">
    <source>
        <dbReference type="ARBA" id="ARBA00022840"/>
    </source>
</evidence>
<dbReference type="InterPro" id="IPR006336">
    <property type="entry name" value="GCS2"/>
</dbReference>
<keyword evidence="7" id="KW-1185">Reference proteome</keyword>
<reference evidence="6" key="1">
    <citation type="submission" date="2020-09" db="EMBL/GenBank/DDBJ databases">
        <title>Hoyosella lacisalsi sp. nov., a halotolerant actinobacterium isolated from soil of Lake Gudzhirganskoe.</title>
        <authorList>
            <person name="Yang Q."/>
            <person name="Guo P.Y."/>
            <person name="Liu S.W."/>
            <person name="Li F.N."/>
            <person name="Sun C.H."/>
        </authorList>
    </citation>
    <scope>NUCLEOTIDE SEQUENCE</scope>
    <source>
        <strain evidence="6">G463</strain>
    </source>
</reference>
<comment type="pathway">
    <text evidence="5">Amino-acid biosynthesis; ergothioneine biosynthesis.</text>
</comment>
<comment type="similarity">
    <text evidence="5">Belongs to the glutamate--cysteine ligase type 2 family. EgtA subfamily.</text>
</comment>
<dbReference type="RefSeq" id="WP_192039238.1">
    <property type="nucleotide sequence ID" value="NZ_JACYWE010000005.1"/>
</dbReference>
<organism evidence="6 7">
    <name type="scientific">Lolliginicoccus lacisalsi</name>
    <dbReference type="NCBI Taxonomy" id="2742202"/>
    <lineage>
        <taxon>Bacteria</taxon>
        <taxon>Bacillati</taxon>
        <taxon>Actinomycetota</taxon>
        <taxon>Actinomycetes</taxon>
        <taxon>Mycobacteriales</taxon>
        <taxon>Hoyosellaceae</taxon>
        <taxon>Lolliginicoccus</taxon>
    </lineage>
</organism>
<dbReference type="PANTHER" id="PTHR34378:SF1">
    <property type="entry name" value="GLUTAMATE--CYSTEINE LIGASE, CHLOROPLASTIC"/>
    <property type="match status" value="1"/>
</dbReference>
<protein>
    <recommendedName>
        <fullName evidence="5">Glutamate--cysteine ligase EgtA</fullName>
        <ecNumber evidence="5">6.3.2.2</ecNumber>
    </recommendedName>
    <alternativeName>
        <fullName evidence="5">Gamma-glutamylcysteine synthase</fullName>
        <shortName evidence="5">GCS</shortName>
        <shortName evidence="5">Gamma-ECS</shortName>
    </alternativeName>
</protein>
<dbReference type="PANTHER" id="PTHR34378">
    <property type="entry name" value="GLUTAMATE--CYSTEINE LIGASE, CHLOROPLASTIC"/>
    <property type="match status" value="1"/>
</dbReference>
<dbReference type="EC" id="6.3.2.2" evidence="5"/>
<name>A0A927JCM9_9ACTN</name>
<dbReference type="Proteomes" id="UP000642993">
    <property type="component" value="Unassembled WGS sequence"/>
</dbReference>
<evidence type="ECO:0000256" key="1">
    <source>
        <dbReference type="ARBA" id="ARBA00022598"/>
    </source>
</evidence>
<keyword evidence="1 5" id="KW-0436">Ligase</keyword>
<dbReference type="GO" id="GO:0006750">
    <property type="term" value="P:glutathione biosynthetic process"/>
    <property type="evidence" value="ECO:0007669"/>
    <property type="project" value="InterPro"/>
</dbReference>
<evidence type="ECO:0000313" key="7">
    <source>
        <dbReference type="Proteomes" id="UP000642993"/>
    </source>
</evidence>
<dbReference type="InterPro" id="IPR017809">
    <property type="entry name" value="EgtA_Actinobacteria"/>
</dbReference>
<dbReference type="EMBL" id="JACYWE010000005">
    <property type="protein sequence ID" value="MBD8506774.1"/>
    <property type="molecule type" value="Genomic_DNA"/>
</dbReference>
<evidence type="ECO:0000256" key="5">
    <source>
        <dbReference type="HAMAP-Rule" id="MF_02034"/>
    </source>
</evidence>
<comment type="catalytic activity">
    <reaction evidence="4 5">
        <text>L-cysteine + L-glutamate + ATP = gamma-L-glutamyl-L-cysteine + ADP + phosphate + H(+)</text>
        <dbReference type="Rhea" id="RHEA:13285"/>
        <dbReference type="ChEBI" id="CHEBI:15378"/>
        <dbReference type="ChEBI" id="CHEBI:29985"/>
        <dbReference type="ChEBI" id="CHEBI:30616"/>
        <dbReference type="ChEBI" id="CHEBI:35235"/>
        <dbReference type="ChEBI" id="CHEBI:43474"/>
        <dbReference type="ChEBI" id="CHEBI:58173"/>
        <dbReference type="ChEBI" id="CHEBI:456216"/>
        <dbReference type="EC" id="6.3.2.2"/>
    </reaction>
</comment>
<sequence>MGLPPLATTLPADPARIVPTREAAHELITNRVTATSAGPTVGAEIEWLVLDPSDPGRRPAYADIRAALGPWAPPLGGRSAPLPGGSVVTIEPGGQIELSSAPSPTARELLAALHSDARLLAARLHGHGLVLGCAAADTGREPKRILDAPRYRAMEAVFDRNGPMGRIMMNNTAAVQPCVGPGTTAAESEARWQMLNAIGPALIAAFAASPRVAGGAAGQWASQRMRAWFTLDPARTRLPAGCTLADGYATWALEVPLLCVRSEHEDWAAPPGLDLGSWIEQGASSPIGRAPAVADVDYHLTTLFPPVRPKGFFEIRYLDQQPDQRWDIPVAVVAALVSSPGLVDRAHALAEPTATSWARAARLGTSDPALARAAGDLLMLAAHHCDDTTLASRIEQAARRRNTTARAGAT</sequence>
<dbReference type="GO" id="GO:0005524">
    <property type="term" value="F:ATP binding"/>
    <property type="evidence" value="ECO:0007669"/>
    <property type="project" value="UniProtKB-UniRule"/>
</dbReference>
<dbReference type="AlphaFoldDB" id="A0A927JCM9"/>
<dbReference type="SUPFAM" id="SSF55931">
    <property type="entry name" value="Glutamine synthetase/guanido kinase"/>
    <property type="match status" value="1"/>
</dbReference>
<dbReference type="GO" id="GO:0052699">
    <property type="term" value="P:ergothioneine biosynthetic process"/>
    <property type="evidence" value="ECO:0007669"/>
    <property type="project" value="UniProtKB-UniRule"/>
</dbReference>
<accession>A0A927JCM9</accession>
<evidence type="ECO:0000313" key="6">
    <source>
        <dbReference type="EMBL" id="MBD8506774.1"/>
    </source>
</evidence>
<proteinExistence type="inferred from homology"/>
<keyword evidence="3 5" id="KW-0067">ATP-binding</keyword>
<dbReference type="Pfam" id="PF04107">
    <property type="entry name" value="GCS2"/>
    <property type="match status" value="1"/>
</dbReference>
<dbReference type="InterPro" id="IPR014746">
    <property type="entry name" value="Gln_synth/guanido_kin_cat_dom"/>
</dbReference>
<dbReference type="GO" id="GO:0004357">
    <property type="term" value="F:glutamate-cysteine ligase activity"/>
    <property type="evidence" value="ECO:0007669"/>
    <property type="project" value="UniProtKB-UniRule"/>
</dbReference>
<evidence type="ECO:0000256" key="4">
    <source>
        <dbReference type="ARBA" id="ARBA00048819"/>
    </source>
</evidence>
<dbReference type="HAMAP" id="MF_02034">
    <property type="entry name" value="EgtA"/>
    <property type="match status" value="1"/>
</dbReference>
<gene>
    <name evidence="5" type="primary">egtA</name>
    <name evidence="6" type="ORF">HT102_09770</name>
</gene>
<dbReference type="Gene3D" id="3.30.590.20">
    <property type="match status" value="1"/>
</dbReference>
<evidence type="ECO:0000256" key="2">
    <source>
        <dbReference type="ARBA" id="ARBA00022741"/>
    </source>
</evidence>
<keyword evidence="2 5" id="KW-0547">Nucleotide-binding</keyword>
<dbReference type="InterPro" id="IPR035434">
    <property type="entry name" value="GCL_bact_plant"/>
</dbReference>
<comment type="caution">
    <text evidence="6">The sequence shown here is derived from an EMBL/GenBank/DDBJ whole genome shotgun (WGS) entry which is preliminary data.</text>
</comment>
<comment type="function">
    <text evidence="5">Catalyzes the synthesis of gamma-glutamylcysteine (gamma-GC). This compound is used as substrate for the biosynthesis of the low-molecular thiol compound ergothioneine.</text>
</comment>